<reference evidence="2 3" key="1">
    <citation type="submission" date="2017-07" db="EMBL/GenBank/DDBJ databases">
        <title>Isolation and whole genome analysis of endospore-forming bacteria from heroin.</title>
        <authorList>
            <person name="Kalinowski J."/>
            <person name="Ahrens B."/>
            <person name="Al-Dilaimi A."/>
            <person name="Winkler A."/>
            <person name="Wibberg D."/>
            <person name="Schleenbecker U."/>
            <person name="Ruckert C."/>
            <person name="Wolfel R."/>
            <person name="Grass G."/>
        </authorList>
    </citation>
    <scope>NUCLEOTIDE SEQUENCE [LARGE SCALE GENOMIC DNA]</scope>
    <source>
        <strain evidence="2 3">7537-G1</strain>
    </source>
</reference>
<dbReference type="Proteomes" id="UP000435177">
    <property type="component" value="Unassembled WGS sequence"/>
</dbReference>
<dbReference type="OrthoDB" id="677051at2"/>
<name>A0A268F3T1_9BACL</name>
<keyword evidence="4" id="KW-1185">Reference proteome</keyword>
<sequence>MATLTKMTTTEQLNNALEASVHRPLLLFKHSTRCPISAAAYKEVVSYLNDQPNERADYAIIDVIADRPVSNQAADILGIRHESPQVILVTNGVPIWHDSHSHITIEALKEQVDGI</sequence>
<accession>A0A268F3T1</accession>
<evidence type="ECO:0000313" key="4">
    <source>
        <dbReference type="Proteomes" id="UP000435177"/>
    </source>
</evidence>
<dbReference type="RefSeq" id="WP_095263267.1">
    <property type="nucleotide sequence ID" value="NZ_NPBY01000006.1"/>
</dbReference>
<evidence type="ECO:0000313" key="1">
    <source>
        <dbReference type="EMBL" id="MUG64747.1"/>
    </source>
</evidence>
<gene>
    <name evidence="1" type="primary">ytxJ</name>
    <name evidence="2" type="ORF">CHH67_01815</name>
    <name evidence="1" type="ORF">GNP94_01875</name>
</gene>
<evidence type="ECO:0000313" key="3">
    <source>
        <dbReference type="Proteomes" id="UP000215596"/>
    </source>
</evidence>
<dbReference type="EMBL" id="WOAA01000001">
    <property type="protein sequence ID" value="MUG64747.1"/>
    <property type="molecule type" value="Genomic_DNA"/>
</dbReference>
<evidence type="ECO:0000313" key="2">
    <source>
        <dbReference type="EMBL" id="PAD80032.1"/>
    </source>
</evidence>
<dbReference type="Pfam" id="PF11009">
    <property type="entry name" value="BrxC"/>
    <property type="match status" value="1"/>
</dbReference>
<reference evidence="1 4" key="2">
    <citation type="submission" date="2019-11" db="EMBL/GenBank/DDBJ databases">
        <title>Draft genome sequences of five Paenibacillus species of dairy origin.</title>
        <authorList>
            <person name="Olajide A.M."/>
            <person name="Chen S."/>
            <person name="Lapointe G."/>
        </authorList>
    </citation>
    <scope>NUCLEOTIDE SEQUENCE [LARGE SCALE GENOMIC DNA]</scope>
    <source>
        <strain evidence="1 4">3CS1</strain>
    </source>
</reference>
<dbReference type="EMBL" id="NPBY01000006">
    <property type="protein sequence ID" value="PAD80032.1"/>
    <property type="molecule type" value="Genomic_DNA"/>
</dbReference>
<proteinExistence type="predicted"/>
<dbReference type="AlphaFoldDB" id="A0A268F3T1"/>
<organism evidence="2 3">
    <name type="scientific">Paenibacillus campinasensis</name>
    <dbReference type="NCBI Taxonomy" id="66347"/>
    <lineage>
        <taxon>Bacteria</taxon>
        <taxon>Bacillati</taxon>
        <taxon>Bacillota</taxon>
        <taxon>Bacilli</taxon>
        <taxon>Bacillales</taxon>
        <taxon>Paenibacillaceae</taxon>
        <taxon>Paenibacillus</taxon>
    </lineage>
</organism>
<dbReference type="Gene3D" id="3.40.30.10">
    <property type="entry name" value="Glutaredoxin"/>
    <property type="match status" value="1"/>
</dbReference>
<dbReference type="Proteomes" id="UP000215596">
    <property type="component" value="Unassembled WGS sequence"/>
</dbReference>
<comment type="caution">
    <text evidence="2">The sequence shown here is derived from an EMBL/GenBank/DDBJ whole genome shotgun (WGS) entry which is preliminary data.</text>
</comment>
<dbReference type="InterPro" id="IPR022551">
    <property type="entry name" value="BrxC"/>
</dbReference>
<dbReference type="NCBIfam" id="TIGR04019">
    <property type="entry name" value="B_thiol_YtxJ"/>
    <property type="match status" value="1"/>
</dbReference>
<protein>
    <submittedName>
        <fullName evidence="1">Bacillithiol system redox-active protein YtxJ</fullName>
    </submittedName>
    <submittedName>
        <fullName evidence="2">General stress protein</fullName>
    </submittedName>
</protein>